<accession>A0A0B7AL69</accession>
<gene>
    <name evidence="1" type="primary">ORF125443</name>
</gene>
<dbReference type="EMBL" id="HACG01034452">
    <property type="protein sequence ID" value="CEK81317.1"/>
    <property type="molecule type" value="Transcribed_RNA"/>
</dbReference>
<reference evidence="1" key="1">
    <citation type="submission" date="2014-12" db="EMBL/GenBank/DDBJ databases">
        <title>Insight into the proteome of Arion vulgaris.</title>
        <authorList>
            <person name="Aradska J."/>
            <person name="Bulat T."/>
            <person name="Smidak R."/>
            <person name="Sarate P."/>
            <person name="Gangsoo J."/>
            <person name="Sialana F."/>
            <person name="Bilban M."/>
            <person name="Lubec G."/>
        </authorList>
    </citation>
    <scope>NUCLEOTIDE SEQUENCE</scope>
    <source>
        <tissue evidence="1">Skin</tissue>
    </source>
</reference>
<protein>
    <submittedName>
        <fullName evidence="1">Uncharacterized protein</fullName>
    </submittedName>
</protein>
<sequence>MDNKQPTSLLGTFTELWLLQKKAENSMKSLKNNKMIGAANDQKKLVTEE</sequence>
<organism evidence="1">
    <name type="scientific">Arion vulgaris</name>
    <dbReference type="NCBI Taxonomy" id="1028688"/>
    <lineage>
        <taxon>Eukaryota</taxon>
        <taxon>Metazoa</taxon>
        <taxon>Spiralia</taxon>
        <taxon>Lophotrochozoa</taxon>
        <taxon>Mollusca</taxon>
        <taxon>Gastropoda</taxon>
        <taxon>Heterobranchia</taxon>
        <taxon>Euthyneura</taxon>
        <taxon>Panpulmonata</taxon>
        <taxon>Eupulmonata</taxon>
        <taxon>Stylommatophora</taxon>
        <taxon>Helicina</taxon>
        <taxon>Arionoidea</taxon>
        <taxon>Arionidae</taxon>
        <taxon>Arion</taxon>
    </lineage>
</organism>
<name>A0A0B7AL69_9EUPU</name>
<dbReference type="AlphaFoldDB" id="A0A0B7AL69"/>
<proteinExistence type="predicted"/>
<evidence type="ECO:0000313" key="1">
    <source>
        <dbReference type="EMBL" id="CEK81317.1"/>
    </source>
</evidence>